<keyword evidence="2 12" id="KW-0812">Transmembrane</keyword>
<evidence type="ECO:0000256" key="5">
    <source>
        <dbReference type="ARBA" id="ARBA00022968"/>
    </source>
</evidence>
<accession>A0A067RLS8</accession>
<gene>
    <name evidence="14" type="ORF">L798_01714</name>
</gene>
<evidence type="ECO:0000256" key="7">
    <source>
        <dbReference type="ARBA" id="ARBA00023136"/>
    </source>
</evidence>
<dbReference type="PROSITE" id="PS50068">
    <property type="entry name" value="LDLRA_2"/>
    <property type="match status" value="2"/>
</dbReference>
<evidence type="ECO:0000313" key="15">
    <source>
        <dbReference type="Proteomes" id="UP000027135"/>
    </source>
</evidence>
<dbReference type="GO" id="GO:0016192">
    <property type="term" value="P:vesicle-mediated transport"/>
    <property type="evidence" value="ECO:0007669"/>
    <property type="project" value="UniProtKB-ARBA"/>
</dbReference>
<dbReference type="STRING" id="136037.A0A067RLS8"/>
<dbReference type="Pfam" id="PF00057">
    <property type="entry name" value="Ldl_recept_a"/>
    <property type="match status" value="2"/>
</dbReference>
<dbReference type="InterPro" id="IPR002172">
    <property type="entry name" value="LDrepeatLR_classA_rpt"/>
</dbReference>
<evidence type="ECO:0000256" key="9">
    <source>
        <dbReference type="ARBA" id="ARBA00023180"/>
    </source>
</evidence>
<evidence type="ECO:0000256" key="12">
    <source>
        <dbReference type="SAM" id="Phobius"/>
    </source>
</evidence>
<feature type="disulfide bond" evidence="11">
    <location>
        <begin position="415"/>
        <end position="433"/>
    </location>
</feature>
<evidence type="ECO:0000256" key="2">
    <source>
        <dbReference type="ARBA" id="ARBA00022692"/>
    </source>
</evidence>
<dbReference type="Proteomes" id="UP000027135">
    <property type="component" value="Unassembled WGS sequence"/>
</dbReference>
<sequence length="492" mass="54542">MREVTLCTLGSSTDAIYRTSGDSSDWWQDKKRGWHTLRWLLVLLALLLVVGLIIYFLMIDMKTMTPILTKSQEGQQLIHQFERVVTEPPNNDVVALDGDVILDLGGITYHDGQYHVTNQPTPTVADTAKPINTSHQDFIEIVPAPDLGISTQSDTSDTYKELLTLGTNTPHSNGISTTRNPSDISVQQTKDFLSTFDDGLFFPSSKLYNKPAVQQNKQTNNDTEFAAALPLVRKGNRINNKITENESSKNRVTASARSPVYPTLPSSTSVLHNVSEILHHNESESLCFSPHLTMCRGTLPYDLTTLPLVPGISKLADLDAALPYFELIVESGCSARARQFVCSILEPECRPEGETLPPPCHKACKAVAEECGDFILATLDLSQIFQCELYPDTDDPTKCVNWARGDTCMANEFRCPDGTCIPTRWKCDGVNDCSYAADETNCTQCRNEEFRCDGDKCISLSWQCDGQQDCSDGSDEVNCHPQEGMFITRTSN</sequence>
<keyword evidence="8 11" id="KW-1015">Disulfide bond</keyword>
<comment type="caution">
    <text evidence="10">Lacks conserved residue(s) required for the propagation of feature annotation.</text>
</comment>
<dbReference type="Pfam" id="PF01392">
    <property type="entry name" value="Fz"/>
    <property type="match status" value="1"/>
</dbReference>
<dbReference type="eggNOG" id="KOG1215">
    <property type="taxonomic scope" value="Eukaryota"/>
</dbReference>
<feature type="disulfide bond" evidence="11">
    <location>
        <begin position="408"/>
        <end position="420"/>
    </location>
</feature>
<evidence type="ECO:0000256" key="4">
    <source>
        <dbReference type="ARBA" id="ARBA00022737"/>
    </source>
</evidence>
<dbReference type="SUPFAM" id="SSF57424">
    <property type="entry name" value="LDL receptor-like module"/>
    <property type="match status" value="2"/>
</dbReference>
<dbReference type="CDD" id="cd07066">
    <property type="entry name" value="CRD_FZ"/>
    <property type="match status" value="1"/>
</dbReference>
<dbReference type="Gene3D" id="4.10.400.10">
    <property type="entry name" value="Low-density Lipoprotein Receptor"/>
    <property type="match status" value="2"/>
</dbReference>
<evidence type="ECO:0000256" key="10">
    <source>
        <dbReference type="PROSITE-ProRule" id="PRU00090"/>
    </source>
</evidence>
<comment type="subcellular location">
    <subcellularLocation>
        <location evidence="1">Cell membrane</location>
        <topology evidence="1">Single-pass type II membrane protein</topology>
    </subcellularLocation>
</comment>
<protein>
    <submittedName>
        <fullName evidence="14">Low-density lipoprotein receptor-related protein 4</fullName>
    </submittedName>
</protein>
<proteinExistence type="predicted"/>
<dbReference type="PROSITE" id="PS50038">
    <property type="entry name" value="FZ"/>
    <property type="match status" value="1"/>
</dbReference>
<reference evidence="14 15" key="1">
    <citation type="journal article" date="2014" name="Nat. Commun.">
        <title>Molecular traces of alternative social organization in a termite genome.</title>
        <authorList>
            <person name="Terrapon N."/>
            <person name="Li C."/>
            <person name="Robertson H.M."/>
            <person name="Ji L."/>
            <person name="Meng X."/>
            <person name="Booth W."/>
            <person name="Chen Z."/>
            <person name="Childers C.P."/>
            <person name="Glastad K.M."/>
            <person name="Gokhale K."/>
            <person name="Gowin J."/>
            <person name="Gronenberg W."/>
            <person name="Hermansen R.A."/>
            <person name="Hu H."/>
            <person name="Hunt B.G."/>
            <person name="Huylmans A.K."/>
            <person name="Khalil S.M."/>
            <person name="Mitchell R.D."/>
            <person name="Munoz-Torres M.C."/>
            <person name="Mustard J.A."/>
            <person name="Pan H."/>
            <person name="Reese J.T."/>
            <person name="Scharf M.E."/>
            <person name="Sun F."/>
            <person name="Vogel H."/>
            <person name="Xiao J."/>
            <person name="Yang W."/>
            <person name="Yang Z."/>
            <person name="Yang Z."/>
            <person name="Zhou J."/>
            <person name="Zhu J."/>
            <person name="Brent C.S."/>
            <person name="Elsik C.G."/>
            <person name="Goodisman M.A."/>
            <person name="Liberles D.A."/>
            <person name="Roe R.M."/>
            <person name="Vargo E.L."/>
            <person name="Vilcinskas A."/>
            <person name="Wang J."/>
            <person name="Bornberg-Bauer E."/>
            <person name="Korb J."/>
            <person name="Zhang G."/>
            <person name="Liebig J."/>
        </authorList>
    </citation>
    <scope>NUCLEOTIDE SEQUENCE [LARGE SCALE GENOMIC DNA]</scope>
    <source>
        <tissue evidence="14">Whole organism</tissue>
    </source>
</reference>
<feature type="domain" description="FZ" evidence="13">
    <location>
        <begin position="282"/>
        <end position="402"/>
    </location>
</feature>
<organism evidence="14 15">
    <name type="scientific">Zootermopsis nevadensis</name>
    <name type="common">Dampwood termite</name>
    <dbReference type="NCBI Taxonomy" id="136037"/>
    <lineage>
        <taxon>Eukaryota</taxon>
        <taxon>Metazoa</taxon>
        <taxon>Ecdysozoa</taxon>
        <taxon>Arthropoda</taxon>
        <taxon>Hexapoda</taxon>
        <taxon>Insecta</taxon>
        <taxon>Pterygota</taxon>
        <taxon>Neoptera</taxon>
        <taxon>Polyneoptera</taxon>
        <taxon>Dictyoptera</taxon>
        <taxon>Blattodea</taxon>
        <taxon>Blattoidea</taxon>
        <taxon>Termitoidae</taxon>
        <taxon>Termopsidae</taxon>
        <taxon>Zootermopsis</taxon>
    </lineage>
</organism>
<keyword evidence="15" id="KW-1185">Reference proteome</keyword>
<evidence type="ECO:0000313" key="14">
    <source>
        <dbReference type="EMBL" id="KDR21560.1"/>
    </source>
</evidence>
<dbReference type="InterPro" id="IPR020067">
    <property type="entry name" value="Frizzled_dom"/>
</dbReference>
<feature type="transmembrane region" description="Helical" evidence="12">
    <location>
        <begin position="39"/>
        <end position="58"/>
    </location>
</feature>
<dbReference type="FunFam" id="4.10.400.10:FF:000034">
    <property type="entry name" value="Low-density lipoprotein receptor-related protein 2"/>
    <property type="match status" value="1"/>
</dbReference>
<evidence type="ECO:0000256" key="3">
    <source>
        <dbReference type="ARBA" id="ARBA00022729"/>
    </source>
</evidence>
<feature type="disulfide bond" evidence="11">
    <location>
        <begin position="464"/>
        <end position="479"/>
    </location>
</feature>
<dbReference type="InParanoid" id="A0A067RLS8"/>
<dbReference type="OMA" id="TCMANEF"/>
<evidence type="ECO:0000256" key="8">
    <source>
        <dbReference type="ARBA" id="ARBA00023157"/>
    </source>
</evidence>
<evidence type="ECO:0000259" key="13">
    <source>
        <dbReference type="PROSITE" id="PS50038"/>
    </source>
</evidence>
<feature type="disulfide bond" evidence="11">
    <location>
        <begin position="452"/>
        <end position="470"/>
    </location>
</feature>
<feature type="disulfide bond" evidence="11">
    <location>
        <begin position="427"/>
        <end position="442"/>
    </location>
</feature>
<evidence type="ECO:0000256" key="11">
    <source>
        <dbReference type="PROSITE-ProRule" id="PRU00124"/>
    </source>
</evidence>
<dbReference type="PANTHER" id="PTHR24270">
    <property type="entry name" value="LOW-DENSITY LIPOPROTEIN RECEPTOR-RELATED"/>
    <property type="match status" value="1"/>
</dbReference>
<dbReference type="GO" id="GO:0005886">
    <property type="term" value="C:plasma membrane"/>
    <property type="evidence" value="ECO:0007669"/>
    <property type="project" value="UniProtKB-SubCell"/>
</dbReference>
<keyword evidence="9" id="KW-0325">Glycoprotein</keyword>
<keyword evidence="4" id="KW-0677">Repeat</keyword>
<dbReference type="InterPro" id="IPR036055">
    <property type="entry name" value="LDL_receptor-like_sf"/>
</dbReference>
<dbReference type="PROSITE" id="PS01209">
    <property type="entry name" value="LDLRA_1"/>
    <property type="match status" value="1"/>
</dbReference>
<evidence type="ECO:0000256" key="1">
    <source>
        <dbReference type="ARBA" id="ARBA00004401"/>
    </source>
</evidence>
<dbReference type="PRINTS" id="PR00261">
    <property type="entry name" value="LDLRECEPTOR"/>
</dbReference>
<dbReference type="AlphaFoldDB" id="A0A067RLS8"/>
<dbReference type="CDD" id="cd00112">
    <property type="entry name" value="LDLa"/>
    <property type="match status" value="2"/>
</dbReference>
<dbReference type="InterPro" id="IPR036790">
    <property type="entry name" value="Frizzled_dom_sf"/>
</dbReference>
<dbReference type="SUPFAM" id="SSF63501">
    <property type="entry name" value="Frizzled cysteine-rich domain"/>
    <property type="match status" value="1"/>
</dbReference>
<keyword evidence="5" id="KW-0735">Signal-anchor</keyword>
<dbReference type="SMART" id="SM00063">
    <property type="entry name" value="FRI"/>
    <property type="match status" value="1"/>
</dbReference>
<dbReference type="SMART" id="SM00192">
    <property type="entry name" value="LDLa"/>
    <property type="match status" value="2"/>
</dbReference>
<dbReference type="Gene3D" id="1.10.2000.10">
    <property type="entry name" value="Frizzled cysteine-rich domain"/>
    <property type="match status" value="1"/>
</dbReference>
<dbReference type="InterPro" id="IPR023415">
    <property type="entry name" value="LDLR_class-A_CS"/>
</dbReference>
<keyword evidence="6 12" id="KW-1133">Transmembrane helix</keyword>
<dbReference type="EMBL" id="KK852549">
    <property type="protein sequence ID" value="KDR21560.1"/>
    <property type="molecule type" value="Genomic_DNA"/>
</dbReference>
<feature type="disulfide bond" evidence="11">
    <location>
        <begin position="445"/>
        <end position="457"/>
    </location>
</feature>
<keyword evidence="14" id="KW-0675">Receptor</keyword>
<keyword evidence="3" id="KW-0732">Signal</keyword>
<evidence type="ECO:0000256" key="6">
    <source>
        <dbReference type="ARBA" id="ARBA00022989"/>
    </source>
</evidence>
<dbReference type="InterPro" id="IPR050685">
    <property type="entry name" value="LDLR"/>
</dbReference>
<feature type="disulfide bond" evidence="10">
    <location>
        <begin position="333"/>
        <end position="371"/>
    </location>
</feature>
<keyword evidence="14" id="KW-0449">Lipoprotein</keyword>
<dbReference type="PANTHER" id="PTHR24270:SF57">
    <property type="entry name" value="FI24007P1"/>
    <property type="match status" value="1"/>
</dbReference>
<name>A0A067RLS8_ZOONE</name>
<keyword evidence="7 12" id="KW-0472">Membrane</keyword>